<evidence type="ECO:0000313" key="2">
    <source>
        <dbReference type="EMBL" id="KAK5987355.1"/>
    </source>
</evidence>
<dbReference type="Proteomes" id="UP001338125">
    <property type="component" value="Unassembled WGS sequence"/>
</dbReference>
<comment type="caution">
    <text evidence="2">The sequence shown here is derived from an EMBL/GenBank/DDBJ whole genome shotgun (WGS) entry which is preliminary data.</text>
</comment>
<feature type="compositionally biased region" description="Low complexity" evidence="1">
    <location>
        <begin position="1"/>
        <end position="20"/>
    </location>
</feature>
<dbReference type="EMBL" id="JAVFKD010000016">
    <property type="protein sequence ID" value="KAK5987355.1"/>
    <property type="molecule type" value="Genomic_DNA"/>
</dbReference>
<name>A0ABR0S5C4_9HYPO</name>
<gene>
    <name evidence="2" type="ORF">PT974_11482</name>
</gene>
<protein>
    <submittedName>
        <fullName evidence="2">Uncharacterized protein</fullName>
    </submittedName>
</protein>
<feature type="compositionally biased region" description="Basic and acidic residues" evidence="1">
    <location>
        <begin position="23"/>
        <end position="34"/>
    </location>
</feature>
<proteinExistence type="predicted"/>
<accession>A0ABR0S5C4</accession>
<sequence length="111" mass="12385">MRRPSTSSDVSVSSGSTLYSFTKEPELDLHEEKQQVQAQAEAQAQVHAAEAQDEEAKKKKRRSLRQRAREMVHDMGTPPTSRHDAKEGKQTPNYAPLGGMMGEPLTRPARI</sequence>
<evidence type="ECO:0000256" key="1">
    <source>
        <dbReference type="SAM" id="MobiDB-lite"/>
    </source>
</evidence>
<keyword evidence="3" id="KW-1185">Reference proteome</keyword>
<organism evidence="2 3">
    <name type="scientific">Cladobotryum mycophilum</name>
    <dbReference type="NCBI Taxonomy" id="491253"/>
    <lineage>
        <taxon>Eukaryota</taxon>
        <taxon>Fungi</taxon>
        <taxon>Dikarya</taxon>
        <taxon>Ascomycota</taxon>
        <taxon>Pezizomycotina</taxon>
        <taxon>Sordariomycetes</taxon>
        <taxon>Hypocreomycetidae</taxon>
        <taxon>Hypocreales</taxon>
        <taxon>Hypocreaceae</taxon>
        <taxon>Cladobotryum</taxon>
    </lineage>
</organism>
<evidence type="ECO:0000313" key="3">
    <source>
        <dbReference type="Proteomes" id="UP001338125"/>
    </source>
</evidence>
<reference evidence="2 3" key="1">
    <citation type="submission" date="2024-01" db="EMBL/GenBank/DDBJ databases">
        <title>Complete genome of Cladobotryum mycophilum ATHUM6906.</title>
        <authorList>
            <person name="Christinaki A.C."/>
            <person name="Myridakis A.I."/>
            <person name="Kouvelis V.N."/>
        </authorList>
    </citation>
    <scope>NUCLEOTIDE SEQUENCE [LARGE SCALE GENOMIC DNA]</scope>
    <source>
        <strain evidence="2 3">ATHUM6906</strain>
    </source>
</reference>
<feature type="region of interest" description="Disordered" evidence="1">
    <location>
        <begin position="1"/>
        <end position="111"/>
    </location>
</feature>
<feature type="compositionally biased region" description="Low complexity" evidence="1">
    <location>
        <begin position="35"/>
        <end position="49"/>
    </location>
</feature>